<evidence type="ECO:0000313" key="4">
    <source>
        <dbReference type="EMBL" id="MFC0473318.1"/>
    </source>
</evidence>
<dbReference type="Proteomes" id="UP001589838">
    <property type="component" value="Unassembled WGS sequence"/>
</dbReference>
<evidence type="ECO:0000256" key="2">
    <source>
        <dbReference type="ARBA" id="ARBA00023163"/>
    </source>
</evidence>
<organism evidence="4 5">
    <name type="scientific">Halalkalibacter kiskunsagensis</name>
    <dbReference type="NCBI Taxonomy" id="1548599"/>
    <lineage>
        <taxon>Bacteria</taxon>
        <taxon>Bacillati</taxon>
        <taxon>Bacillota</taxon>
        <taxon>Bacilli</taxon>
        <taxon>Bacillales</taxon>
        <taxon>Bacillaceae</taxon>
        <taxon>Halalkalibacter</taxon>
    </lineage>
</organism>
<dbReference type="InterPro" id="IPR014036">
    <property type="entry name" value="DeoR-like_C"/>
</dbReference>
<evidence type="ECO:0000256" key="1">
    <source>
        <dbReference type="ARBA" id="ARBA00023015"/>
    </source>
</evidence>
<dbReference type="Gene3D" id="1.10.10.10">
    <property type="entry name" value="Winged helix-like DNA-binding domain superfamily/Winged helix DNA-binding domain"/>
    <property type="match status" value="1"/>
</dbReference>
<dbReference type="PROSITE" id="PS51000">
    <property type="entry name" value="HTH_DEOR_2"/>
    <property type="match status" value="1"/>
</dbReference>
<dbReference type="SUPFAM" id="SSF46785">
    <property type="entry name" value="Winged helix' DNA-binding domain"/>
    <property type="match status" value="1"/>
</dbReference>
<dbReference type="GO" id="GO:0003677">
    <property type="term" value="F:DNA binding"/>
    <property type="evidence" value="ECO:0007669"/>
    <property type="project" value="UniProtKB-KW"/>
</dbReference>
<feature type="domain" description="HTH deoR-type" evidence="3">
    <location>
        <begin position="3"/>
        <end position="58"/>
    </location>
</feature>
<comment type="caution">
    <text evidence="4">The sequence shown here is derived from an EMBL/GenBank/DDBJ whole genome shotgun (WGS) entry which is preliminary data.</text>
</comment>
<keyword evidence="1" id="KW-0805">Transcription regulation</keyword>
<keyword evidence="5" id="KW-1185">Reference proteome</keyword>
<accession>A0ABV6KJ04</accession>
<proteinExistence type="predicted"/>
<sequence length="257" mass="28552">MLSVERYEKILDELDKSKVVKVSELSINLGVTEKTIRIDLESLEKKGLLKRIHGGAVLLEEEDRIFPINERQLSNNERKVAIAKKAIKLINDQDTILLDGGSTTLQIASLLGDFPVTVITNDIKIANELLNKEKVQLMVLGGSRMGTSSSLFGVEASDLLKRIRVNRLFFGATGVSVEHGLTVLNSFHVEWKRQIIGCADRVTLLADSTKFEKVGLIQFATLDDVDEVITDDLLDKHILKVLKEKSISITLSVCSKK</sequence>
<keyword evidence="4" id="KW-0238">DNA-binding</keyword>
<dbReference type="InterPro" id="IPR036390">
    <property type="entry name" value="WH_DNA-bd_sf"/>
</dbReference>
<dbReference type="SUPFAM" id="SSF100950">
    <property type="entry name" value="NagB/RpiA/CoA transferase-like"/>
    <property type="match status" value="1"/>
</dbReference>
<gene>
    <name evidence="4" type="ORF">ACFFHM_23145</name>
</gene>
<dbReference type="PANTHER" id="PTHR30363">
    <property type="entry name" value="HTH-TYPE TRANSCRIPTIONAL REGULATOR SRLR-RELATED"/>
    <property type="match status" value="1"/>
</dbReference>
<dbReference type="EMBL" id="JBHLUX010000093">
    <property type="protein sequence ID" value="MFC0473318.1"/>
    <property type="molecule type" value="Genomic_DNA"/>
</dbReference>
<evidence type="ECO:0000313" key="5">
    <source>
        <dbReference type="Proteomes" id="UP001589838"/>
    </source>
</evidence>
<reference evidence="4 5" key="1">
    <citation type="submission" date="2024-09" db="EMBL/GenBank/DDBJ databases">
        <authorList>
            <person name="Sun Q."/>
            <person name="Mori K."/>
        </authorList>
    </citation>
    <scope>NUCLEOTIDE SEQUENCE [LARGE SCALE GENOMIC DNA]</scope>
    <source>
        <strain evidence="4 5">NCAIM B.02610</strain>
    </source>
</reference>
<dbReference type="SMART" id="SM01134">
    <property type="entry name" value="DeoRC"/>
    <property type="match status" value="1"/>
</dbReference>
<evidence type="ECO:0000259" key="3">
    <source>
        <dbReference type="PROSITE" id="PS51000"/>
    </source>
</evidence>
<dbReference type="Pfam" id="PF08220">
    <property type="entry name" value="HTH_DeoR"/>
    <property type="match status" value="1"/>
</dbReference>
<dbReference type="InterPro" id="IPR036388">
    <property type="entry name" value="WH-like_DNA-bd_sf"/>
</dbReference>
<keyword evidence="2" id="KW-0804">Transcription</keyword>
<dbReference type="SMART" id="SM00420">
    <property type="entry name" value="HTH_DEOR"/>
    <property type="match status" value="1"/>
</dbReference>
<name>A0ABV6KJ04_9BACI</name>
<dbReference type="RefSeq" id="WP_335959885.1">
    <property type="nucleotide sequence ID" value="NZ_JAXBLX010000007.1"/>
</dbReference>
<dbReference type="Gene3D" id="3.40.50.1360">
    <property type="match status" value="1"/>
</dbReference>
<dbReference type="PRINTS" id="PR00037">
    <property type="entry name" value="HTHLACR"/>
</dbReference>
<dbReference type="Pfam" id="PF00455">
    <property type="entry name" value="DeoRC"/>
    <property type="match status" value="1"/>
</dbReference>
<protein>
    <submittedName>
        <fullName evidence="4">DeoR/GlpR family DNA-binding transcription regulator</fullName>
    </submittedName>
</protein>
<dbReference type="InterPro" id="IPR037171">
    <property type="entry name" value="NagB/RpiA_transferase-like"/>
</dbReference>
<dbReference type="InterPro" id="IPR050313">
    <property type="entry name" value="Carb_Metab_HTH_regulators"/>
</dbReference>
<dbReference type="PANTHER" id="PTHR30363:SF44">
    <property type="entry name" value="AGA OPERON TRANSCRIPTIONAL REPRESSOR-RELATED"/>
    <property type="match status" value="1"/>
</dbReference>
<dbReference type="InterPro" id="IPR001034">
    <property type="entry name" value="DeoR_HTH"/>
</dbReference>